<keyword evidence="13" id="KW-1185">Reference proteome</keyword>
<gene>
    <name evidence="8 12" type="primary">pal</name>
    <name evidence="12" type="ORF">DEH80_02970</name>
</gene>
<sequence length="197" mass="21744">MHRFLIIKGMTMLKRIGLLVVTAAVLTGCASGDETALDQPATTETQPESSFTTGSGSEYGEAEARRLERQRAAEAAAAEAERRAGQALLEERTIYFEFDSAELGSKARDIIRAHADYLVANPGTRIRLEGHTDERGTREYNIALGERRAKSVERAMMLRGVAKNQISVISYGEENPVALGSNEDAWAKNRRVVIQYR</sequence>
<dbReference type="GO" id="GO:0009279">
    <property type="term" value="C:cell outer membrane"/>
    <property type="evidence" value="ECO:0007669"/>
    <property type="project" value="UniProtKB-SubCell"/>
</dbReference>
<reference evidence="12 13" key="1">
    <citation type="submission" date="2018-05" db="EMBL/GenBank/DDBJ databases">
        <title>Abyssibacter profundi OUC007T gen. nov., sp. nov, a marine bacterium isolated from seawater of the Mariana Trench.</title>
        <authorList>
            <person name="Zhou S."/>
        </authorList>
    </citation>
    <scope>NUCLEOTIDE SEQUENCE [LARGE SCALE GENOMIC DNA]</scope>
    <source>
        <strain evidence="12 13">OUC007</strain>
    </source>
</reference>
<comment type="subunit">
    <text evidence="8">The Tol-Pal system is composed of five core proteins: the inner membrane proteins TolA, TolQ and TolR, the periplasmic protein TolB and the outer membrane protein Pal. They form a network linking the inner and outer membranes and the peptidoglycan layer.</text>
</comment>
<feature type="region of interest" description="Disordered" evidence="9">
    <location>
        <begin position="33"/>
        <end position="60"/>
    </location>
</feature>
<feature type="domain" description="OmpA-like" evidence="11">
    <location>
        <begin position="83"/>
        <end position="197"/>
    </location>
</feature>
<keyword evidence="5 8" id="KW-0998">Cell outer membrane</keyword>
<dbReference type="Pfam" id="PF00691">
    <property type="entry name" value="OmpA"/>
    <property type="match status" value="1"/>
</dbReference>
<evidence type="ECO:0000313" key="13">
    <source>
        <dbReference type="Proteomes" id="UP000251800"/>
    </source>
</evidence>
<dbReference type="EMBL" id="QEQK01000002">
    <property type="protein sequence ID" value="PWN57467.1"/>
    <property type="molecule type" value="Genomic_DNA"/>
</dbReference>
<dbReference type="HAMAP" id="MF_02204">
    <property type="entry name" value="Pal"/>
    <property type="match status" value="1"/>
</dbReference>
<evidence type="ECO:0000256" key="4">
    <source>
        <dbReference type="ARBA" id="ARBA00023139"/>
    </source>
</evidence>
<evidence type="ECO:0000256" key="3">
    <source>
        <dbReference type="ARBA" id="ARBA00023136"/>
    </source>
</evidence>
<dbReference type="NCBIfam" id="TIGR02802">
    <property type="entry name" value="Pal_lipo"/>
    <property type="match status" value="1"/>
</dbReference>
<organism evidence="12 13">
    <name type="scientific">Abyssibacter profundi</name>
    <dbReference type="NCBI Taxonomy" id="2182787"/>
    <lineage>
        <taxon>Bacteria</taxon>
        <taxon>Pseudomonadati</taxon>
        <taxon>Pseudomonadota</taxon>
        <taxon>Gammaproteobacteria</taxon>
        <taxon>Chromatiales</taxon>
        <taxon>Oceanococcaceae</taxon>
        <taxon>Abyssibacter</taxon>
    </lineage>
</organism>
<keyword evidence="3 8" id="KW-0472">Membrane</keyword>
<dbReference type="InterPro" id="IPR006665">
    <property type="entry name" value="OmpA-like"/>
</dbReference>
<evidence type="ECO:0000256" key="6">
    <source>
        <dbReference type="ARBA" id="ARBA00023288"/>
    </source>
</evidence>
<dbReference type="PANTHER" id="PTHR30329">
    <property type="entry name" value="STATOR ELEMENT OF FLAGELLAR MOTOR COMPLEX"/>
    <property type="match status" value="1"/>
</dbReference>
<evidence type="ECO:0000256" key="2">
    <source>
        <dbReference type="ARBA" id="ARBA00022729"/>
    </source>
</evidence>
<dbReference type="InterPro" id="IPR050330">
    <property type="entry name" value="Bact_OuterMem_StrucFunc"/>
</dbReference>
<keyword evidence="4 8" id="KW-0564">Palmitate</keyword>
<comment type="similarity">
    <text evidence="8">Belongs to the Pal lipoprotein family.</text>
</comment>
<evidence type="ECO:0000256" key="1">
    <source>
        <dbReference type="ARBA" id="ARBA00022618"/>
    </source>
</evidence>
<evidence type="ECO:0000259" key="11">
    <source>
        <dbReference type="PROSITE" id="PS51123"/>
    </source>
</evidence>
<dbReference type="CDD" id="cd07185">
    <property type="entry name" value="OmpA_C-like"/>
    <property type="match status" value="1"/>
</dbReference>
<dbReference type="Proteomes" id="UP000251800">
    <property type="component" value="Unassembled WGS sequence"/>
</dbReference>
<keyword evidence="7 8" id="KW-0131">Cell cycle</keyword>
<evidence type="ECO:0000256" key="5">
    <source>
        <dbReference type="ARBA" id="ARBA00023237"/>
    </source>
</evidence>
<keyword evidence="1 8" id="KW-0132">Cell division</keyword>
<evidence type="ECO:0000256" key="7">
    <source>
        <dbReference type="ARBA" id="ARBA00023306"/>
    </source>
</evidence>
<dbReference type="SUPFAM" id="SSF103088">
    <property type="entry name" value="OmpA-like"/>
    <property type="match status" value="1"/>
</dbReference>
<dbReference type="InterPro" id="IPR036737">
    <property type="entry name" value="OmpA-like_sf"/>
</dbReference>
<keyword evidence="2 8" id="KW-0732">Signal</keyword>
<accession>A0A363UPY5</accession>
<dbReference type="PROSITE" id="PS51123">
    <property type="entry name" value="OMPA_2"/>
    <property type="match status" value="1"/>
</dbReference>
<dbReference type="Gene3D" id="3.30.1330.60">
    <property type="entry name" value="OmpA-like domain"/>
    <property type="match status" value="1"/>
</dbReference>
<keyword evidence="6 8" id="KW-0449">Lipoprotein</keyword>
<evidence type="ECO:0000313" key="12">
    <source>
        <dbReference type="EMBL" id="PWN57467.1"/>
    </source>
</evidence>
<dbReference type="GO" id="GO:0051301">
    <property type="term" value="P:cell division"/>
    <property type="evidence" value="ECO:0007669"/>
    <property type="project" value="UniProtKB-UniRule"/>
</dbReference>
<feature type="chain" id="PRO_5016620126" description="Peptidoglycan-associated lipoprotein" evidence="10">
    <location>
        <begin position="33"/>
        <end position="197"/>
    </location>
</feature>
<dbReference type="PRINTS" id="PR01021">
    <property type="entry name" value="OMPADOMAIN"/>
</dbReference>
<dbReference type="InterPro" id="IPR006690">
    <property type="entry name" value="OMPA-like_CS"/>
</dbReference>
<comment type="caution">
    <text evidence="12">The sequence shown here is derived from an EMBL/GenBank/DDBJ whole genome shotgun (WGS) entry which is preliminary data.</text>
</comment>
<proteinExistence type="inferred from homology"/>
<dbReference type="PANTHER" id="PTHR30329:SF21">
    <property type="entry name" value="LIPOPROTEIN YIAD-RELATED"/>
    <property type="match status" value="1"/>
</dbReference>
<protein>
    <recommendedName>
        <fullName evidence="8">Peptidoglycan-associated lipoprotein</fullName>
        <shortName evidence="8">PAL</shortName>
    </recommendedName>
</protein>
<dbReference type="AlphaFoldDB" id="A0A363UPY5"/>
<comment type="function">
    <text evidence="8">Part of the Tol-Pal system, which plays a role in outer membrane invagination during cell division and is important for maintaining outer membrane integrity.</text>
</comment>
<feature type="compositionally biased region" description="Polar residues" evidence="9">
    <location>
        <begin position="40"/>
        <end position="56"/>
    </location>
</feature>
<comment type="subcellular location">
    <subcellularLocation>
        <location evidence="8">Cell outer membrane</location>
        <topology evidence="8">Lipid-anchor</topology>
    </subcellularLocation>
</comment>
<dbReference type="InterPro" id="IPR039001">
    <property type="entry name" value="Pal"/>
</dbReference>
<feature type="signal peptide" evidence="10">
    <location>
        <begin position="1"/>
        <end position="32"/>
    </location>
</feature>
<evidence type="ECO:0000256" key="9">
    <source>
        <dbReference type="SAM" id="MobiDB-lite"/>
    </source>
</evidence>
<evidence type="ECO:0000256" key="10">
    <source>
        <dbReference type="SAM" id="SignalP"/>
    </source>
</evidence>
<dbReference type="PROSITE" id="PS51257">
    <property type="entry name" value="PROKAR_LIPOPROTEIN"/>
    <property type="match status" value="1"/>
</dbReference>
<dbReference type="OrthoDB" id="9809164at2"/>
<evidence type="ECO:0000256" key="8">
    <source>
        <dbReference type="HAMAP-Rule" id="MF_02204"/>
    </source>
</evidence>
<dbReference type="PROSITE" id="PS01068">
    <property type="entry name" value="OMPA_1"/>
    <property type="match status" value="1"/>
</dbReference>
<name>A0A363UPY5_9GAMM</name>
<dbReference type="InterPro" id="IPR014169">
    <property type="entry name" value="Pal_lipo_C"/>
</dbReference>
<dbReference type="InterPro" id="IPR006664">
    <property type="entry name" value="OMP_bac"/>
</dbReference>